<reference evidence="2" key="1">
    <citation type="journal article" date="2019" name="Sci. Rep.">
        <title>Draft genome of Tanacetum cinerariifolium, the natural source of mosquito coil.</title>
        <authorList>
            <person name="Yamashiro T."/>
            <person name="Shiraishi A."/>
            <person name="Satake H."/>
            <person name="Nakayama K."/>
        </authorList>
    </citation>
    <scope>NUCLEOTIDE SEQUENCE</scope>
</reference>
<dbReference type="AlphaFoldDB" id="A0A699X472"/>
<evidence type="ECO:0000256" key="1">
    <source>
        <dbReference type="SAM" id="MobiDB-lite"/>
    </source>
</evidence>
<organism evidence="2">
    <name type="scientific">Tanacetum cinerariifolium</name>
    <name type="common">Dalmatian daisy</name>
    <name type="synonym">Chrysanthemum cinerariifolium</name>
    <dbReference type="NCBI Taxonomy" id="118510"/>
    <lineage>
        <taxon>Eukaryota</taxon>
        <taxon>Viridiplantae</taxon>
        <taxon>Streptophyta</taxon>
        <taxon>Embryophyta</taxon>
        <taxon>Tracheophyta</taxon>
        <taxon>Spermatophyta</taxon>
        <taxon>Magnoliopsida</taxon>
        <taxon>eudicotyledons</taxon>
        <taxon>Gunneridae</taxon>
        <taxon>Pentapetalae</taxon>
        <taxon>asterids</taxon>
        <taxon>campanulids</taxon>
        <taxon>Asterales</taxon>
        <taxon>Asteraceae</taxon>
        <taxon>Asteroideae</taxon>
        <taxon>Anthemideae</taxon>
        <taxon>Anthemidinae</taxon>
        <taxon>Tanacetum</taxon>
    </lineage>
</organism>
<accession>A0A699X472</accession>
<sequence length="49" mass="4700">GAGTAQRAGASAMDARVASVAGKGRAAASPGLGEAGQQRMAGRQQRCSA</sequence>
<gene>
    <name evidence="2" type="ORF">Tci_926831</name>
</gene>
<protein>
    <submittedName>
        <fullName evidence="2">Uncharacterized protein</fullName>
    </submittedName>
</protein>
<comment type="caution">
    <text evidence="2">The sequence shown here is derived from an EMBL/GenBank/DDBJ whole genome shotgun (WGS) entry which is preliminary data.</text>
</comment>
<feature type="non-terminal residue" evidence="2">
    <location>
        <position position="1"/>
    </location>
</feature>
<proteinExistence type="predicted"/>
<feature type="region of interest" description="Disordered" evidence="1">
    <location>
        <begin position="1"/>
        <end position="49"/>
    </location>
</feature>
<name>A0A699X472_TANCI</name>
<feature type="compositionally biased region" description="Low complexity" evidence="1">
    <location>
        <begin position="35"/>
        <end position="49"/>
    </location>
</feature>
<dbReference type="EMBL" id="BKCJ011811219">
    <property type="protein sequence ID" value="GFD54862.1"/>
    <property type="molecule type" value="Genomic_DNA"/>
</dbReference>
<evidence type="ECO:0000313" key="2">
    <source>
        <dbReference type="EMBL" id="GFD54862.1"/>
    </source>
</evidence>